<reference evidence="1" key="1">
    <citation type="submission" date="2021-02" db="EMBL/GenBank/DDBJ databases">
        <authorList>
            <person name="Nowell W R."/>
        </authorList>
    </citation>
    <scope>NUCLEOTIDE SEQUENCE</scope>
</reference>
<feature type="non-terminal residue" evidence="1">
    <location>
        <position position="1"/>
    </location>
</feature>
<dbReference type="EMBL" id="CAJOBR010093523">
    <property type="protein sequence ID" value="CAF5144410.1"/>
    <property type="molecule type" value="Genomic_DNA"/>
</dbReference>
<name>A0A822F6X1_9BILA</name>
<dbReference type="EMBL" id="CAJOBR010080811">
    <property type="protein sequence ID" value="CAF5122880.1"/>
    <property type="molecule type" value="Genomic_DNA"/>
</dbReference>
<dbReference type="Proteomes" id="UP000663848">
    <property type="component" value="Unassembled WGS sequence"/>
</dbReference>
<organism evidence="1 3">
    <name type="scientific">Rotaria socialis</name>
    <dbReference type="NCBI Taxonomy" id="392032"/>
    <lineage>
        <taxon>Eukaryota</taxon>
        <taxon>Metazoa</taxon>
        <taxon>Spiralia</taxon>
        <taxon>Gnathifera</taxon>
        <taxon>Rotifera</taxon>
        <taxon>Eurotatoria</taxon>
        <taxon>Bdelloidea</taxon>
        <taxon>Philodinida</taxon>
        <taxon>Philodinidae</taxon>
        <taxon>Rotaria</taxon>
    </lineage>
</organism>
<sequence>LSIAQCTLDQEKETWKKFFDHSTDKNGIKILNQLVLIYENRLNTESNDTLKLTVSNMIKSLLNISVTAKQEAIDSKN</sequence>
<evidence type="ECO:0000313" key="3">
    <source>
        <dbReference type="Proteomes" id="UP000663848"/>
    </source>
</evidence>
<accession>A0A822F6X1</accession>
<evidence type="ECO:0000313" key="1">
    <source>
        <dbReference type="EMBL" id="CAF5122880.1"/>
    </source>
</evidence>
<proteinExistence type="predicted"/>
<dbReference type="AlphaFoldDB" id="A0A822F6X1"/>
<evidence type="ECO:0000313" key="2">
    <source>
        <dbReference type="EMBL" id="CAF5144410.1"/>
    </source>
</evidence>
<comment type="caution">
    <text evidence="1">The sequence shown here is derived from an EMBL/GenBank/DDBJ whole genome shotgun (WGS) entry which is preliminary data.</text>
</comment>
<gene>
    <name evidence="1" type="ORF">QYT958_LOCUS46162</name>
    <name evidence="2" type="ORF">QYT958_LOCUS48026</name>
</gene>
<protein>
    <submittedName>
        <fullName evidence="1">Uncharacterized protein</fullName>
    </submittedName>
</protein>